<feature type="domain" description="OAA-family lectin sugar binding" evidence="1">
    <location>
        <begin position="39"/>
        <end position="124"/>
    </location>
</feature>
<proteinExistence type="predicted"/>
<gene>
    <name evidence="2" type="ORF">ABS767_12855</name>
</gene>
<keyword evidence="3" id="KW-1185">Reference proteome</keyword>
<reference evidence="2 3" key="1">
    <citation type="submission" date="2024-06" db="EMBL/GenBank/DDBJ databases">
        <authorList>
            <person name="Kaempfer P."/>
            <person name="Viver T."/>
        </authorList>
    </citation>
    <scope>NUCLEOTIDE SEQUENCE [LARGE SCALE GENOMIC DNA]</scope>
    <source>
        <strain evidence="2 3">ST-64</strain>
    </source>
</reference>
<dbReference type="Proteomes" id="UP001629244">
    <property type="component" value="Unassembled WGS sequence"/>
</dbReference>
<evidence type="ECO:0000313" key="3">
    <source>
        <dbReference type="Proteomes" id="UP001629244"/>
    </source>
</evidence>
<comment type="caution">
    <text evidence="2">The sequence shown here is derived from an EMBL/GenBank/DDBJ whole genome shotgun (WGS) entry which is preliminary data.</text>
</comment>
<name>A0ABW8YPM0_9SPHN</name>
<sequence length="316" mass="34418">MTNPDQDIDRWTVRGRWAAPVPFTRPLPPTPRSPLIGIFDTEIGYGGRIVPENHQIWVFADGCRVMGVPVQRPDWKGRTLSFTQQSDATRAGKPWAGSITFGESDFAGWCQFPGEGPVDWRGRLLYPEPPVGEWPMEVLEGDRWMLQPHPLRIAPGTIAIGEASIAEPFFRAGGFSFDRQPGATSGGVPSSGTLQQAGTGWEGTCSFPGEPSRSWRSRAPSPPYGLYRTSIGIGGRWYDEHHPVEISGSGVRIAGVPVTGATLDLTSLAFTNQADATRAGKPWAGRLRFDGTNCSGWCQFPGEGPVDWRGVLVEAR</sequence>
<evidence type="ECO:0000313" key="2">
    <source>
        <dbReference type="EMBL" id="MFL9841857.1"/>
    </source>
</evidence>
<dbReference type="Pfam" id="PF17882">
    <property type="entry name" value="SBD"/>
    <property type="match status" value="1"/>
</dbReference>
<dbReference type="RefSeq" id="WP_408078958.1">
    <property type="nucleotide sequence ID" value="NZ_JBELQC010000002.1"/>
</dbReference>
<accession>A0ABW8YPM0</accession>
<evidence type="ECO:0000259" key="1">
    <source>
        <dbReference type="Pfam" id="PF17882"/>
    </source>
</evidence>
<organism evidence="2 3">
    <name type="scientific">Sphingomonas plantiphila</name>
    <dbReference type="NCBI Taxonomy" id="3163295"/>
    <lineage>
        <taxon>Bacteria</taxon>
        <taxon>Pseudomonadati</taxon>
        <taxon>Pseudomonadota</taxon>
        <taxon>Alphaproteobacteria</taxon>
        <taxon>Sphingomonadales</taxon>
        <taxon>Sphingomonadaceae</taxon>
        <taxon>Sphingomonas</taxon>
    </lineage>
</organism>
<dbReference type="EMBL" id="JBELQC010000002">
    <property type="protein sequence ID" value="MFL9841857.1"/>
    <property type="molecule type" value="Genomic_DNA"/>
</dbReference>
<dbReference type="InterPro" id="IPR040964">
    <property type="entry name" value="SBD"/>
</dbReference>
<protein>
    <recommendedName>
        <fullName evidence="1">OAA-family lectin sugar binding domain-containing protein</fullName>
    </recommendedName>
</protein>